<accession>A0A327QJW8</accession>
<dbReference type="AlphaFoldDB" id="A0A327QJW8"/>
<evidence type="ECO:0000256" key="2">
    <source>
        <dbReference type="ARBA" id="ARBA00022475"/>
    </source>
</evidence>
<feature type="transmembrane region" description="Helical" evidence="6">
    <location>
        <begin position="220"/>
        <end position="243"/>
    </location>
</feature>
<keyword evidence="5 6" id="KW-0472">Membrane</keyword>
<dbReference type="Proteomes" id="UP000249547">
    <property type="component" value="Unassembled WGS sequence"/>
</dbReference>
<reference evidence="7 8" key="1">
    <citation type="submission" date="2018-06" db="EMBL/GenBank/DDBJ databases">
        <title>Genomic Encyclopedia of Archaeal and Bacterial Type Strains, Phase II (KMG-II): from individual species to whole genera.</title>
        <authorList>
            <person name="Goeker M."/>
        </authorList>
    </citation>
    <scope>NUCLEOTIDE SEQUENCE [LARGE SCALE GENOMIC DNA]</scope>
    <source>
        <strain evidence="7 8">DSM 23857</strain>
    </source>
</reference>
<sequence length="319" mass="35188">MNNTQKPIRPFQQYWKIFGKAIGGFMDDKVLKLSAALAYYTIFSIAPMLIIIIYLCDIFLGREAIEGSIYGQIRGLVGESAAVQIQQIIENSTLSQDMSWATIVGFVALIVGATGVFSEIQDSINTIWRLKAKPKKGFLKLVINRLLSFSLVISLGFILLVSLALNGIIEILNNRLTAMFPGIAVITAYVFNVVLTFGIITLLFGIIFKVLPDARIKWKDVLVGALTTAALFMLGKFAIGYYLGASKVGSTYGAAGSIVIVLLWVYYSAAILYFGAVFTRIYVERNGCHIEPNDYAVWVKQIEAEADTLEDTHKAVIKK</sequence>
<feature type="transmembrane region" description="Helical" evidence="6">
    <location>
        <begin position="100"/>
        <end position="120"/>
    </location>
</feature>
<dbReference type="InterPro" id="IPR017039">
    <property type="entry name" value="Virul_fac_BrkB"/>
</dbReference>
<keyword evidence="4 6" id="KW-1133">Transmembrane helix</keyword>
<feature type="transmembrane region" description="Helical" evidence="6">
    <location>
        <begin position="255"/>
        <end position="276"/>
    </location>
</feature>
<name>A0A327QJW8_9BACT</name>
<keyword evidence="2" id="KW-1003">Cell membrane</keyword>
<evidence type="ECO:0000313" key="8">
    <source>
        <dbReference type="Proteomes" id="UP000249547"/>
    </source>
</evidence>
<organism evidence="7 8">
    <name type="scientific">Chitinophaga skermanii</name>
    <dbReference type="NCBI Taxonomy" id="331697"/>
    <lineage>
        <taxon>Bacteria</taxon>
        <taxon>Pseudomonadati</taxon>
        <taxon>Bacteroidota</taxon>
        <taxon>Chitinophagia</taxon>
        <taxon>Chitinophagales</taxon>
        <taxon>Chitinophagaceae</taxon>
        <taxon>Chitinophaga</taxon>
    </lineage>
</organism>
<evidence type="ECO:0000313" key="7">
    <source>
        <dbReference type="EMBL" id="RAJ03972.1"/>
    </source>
</evidence>
<evidence type="ECO:0000256" key="6">
    <source>
        <dbReference type="SAM" id="Phobius"/>
    </source>
</evidence>
<evidence type="ECO:0000256" key="4">
    <source>
        <dbReference type="ARBA" id="ARBA00022989"/>
    </source>
</evidence>
<proteinExistence type="predicted"/>
<feature type="transmembrane region" description="Helical" evidence="6">
    <location>
        <begin position="183"/>
        <end position="208"/>
    </location>
</feature>
<dbReference type="GO" id="GO:0005886">
    <property type="term" value="C:plasma membrane"/>
    <property type="evidence" value="ECO:0007669"/>
    <property type="project" value="UniProtKB-SubCell"/>
</dbReference>
<dbReference type="PANTHER" id="PTHR30213:SF1">
    <property type="entry name" value="INNER MEMBRANE PROTEIN YHJD"/>
    <property type="match status" value="1"/>
</dbReference>
<gene>
    <name evidence="7" type="ORF">LX64_02849</name>
</gene>
<feature type="transmembrane region" description="Helical" evidence="6">
    <location>
        <begin position="141"/>
        <end position="163"/>
    </location>
</feature>
<comment type="caution">
    <text evidence="7">The sequence shown here is derived from an EMBL/GenBank/DDBJ whole genome shotgun (WGS) entry which is preliminary data.</text>
</comment>
<dbReference type="PANTHER" id="PTHR30213">
    <property type="entry name" value="INNER MEMBRANE PROTEIN YHJD"/>
    <property type="match status" value="1"/>
</dbReference>
<dbReference type="RefSeq" id="WP_111598294.1">
    <property type="nucleotide sequence ID" value="NZ_QLLL01000005.1"/>
</dbReference>
<comment type="subcellular location">
    <subcellularLocation>
        <location evidence="1">Cell membrane</location>
        <topology evidence="1">Multi-pass membrane protein</topology>
    </subcellularLocation>
</comment>
<evidence type="ECO:0000256" key="1">
    <source>
        <dbReference type="ARBA" id="ARBA00004651"/>
    </source>
</evidence>
<evidence type="ECO:0000256" key="5">
    <source>
        <dbReference type="ARBA" id="ARBA00023136"/>
    </source>
</evidence>
<keyword evidence="3 6" id="KW-0812">Transmembrane</keyword>
<dbReference type="EMBL" id="QLLL01000005">
    <property type="protein sequence ID" value="RAJ03972.1"/>
    <property type="molecule type" value="Genomic_DNA"/>
</dbReference>
<feature type="transmembrane region" description="Helical" evidence="6">
    <location>
        <begin position="37"/>
        <end position="60"/>
    </location>
</feature>
<dbReference type="NCBIfam" id="TIGR00765">
    <property type="entry name" value="yihY_not_rbn"/>
    <property type="match status" value="1"/>
</dbReference>
<dbReference type="OrthoDB" id="9797028at2"/>
<evidence type="ECO:0000256" key="3">
    <source>
        <dbReference type="ARBA" id="ARBA00022692"/>
    </source>
</evidence>
<dbReference type="PIRSF" id="PIRSF035875">
    <property type="entry name" value="RNase_BN"/>
    <property type="match status" value="1"/>
</dbReference>
<dbReference type="Pfam" id="PF03631">
    <property type="entry name" value="Virul_fac_BrkB"/>
    <property type="match status" value="1"/>
</dbReference>
<protein>
    <submittedName>
        <fullName evidence="7">Membrane protein</fullName>
    </submittedName>
</protein>
<keyword evidence="8" id="KW-1185">Reference proteome</keyword>